<dbReference type="SUPFAM" id="SSF103032">
    <property type="entry name" value="Hypothetical protein YwqG"/>
    <property type="match status" value="1"/>
</dbReference>
<gene>
    <name evidence="1" type="ORF">DFP94_11554</name>
</gene>
<evidence type="ECO:0000313" key="2">
    <source>
        <dbReference type="Proteomes" id="UP000253090"/>
    </source>
</evidence>
<dbReference type="AlphaFoldDB" id="A0A369B103"/>
<evidence type="ECO:0000313" key="1">
    <source>
        <dbReference type="EMBL" id="RCX15370.1"/>
    </source>
</evidence>
<dbReference type="Gene3D" id="2.30.320.10">
    <property type="entry name" value="YwqG-like"/>
    <property type="match status" value="1"/>
</dbReference>
<proteinExistence type="predicted"/>
<accession>A0A369B103</accession>
<dbReference type="OrthoDB" id="5351532at2"/>
<dbReference type="EMBL" id="QPJW01000015">
    <property type="protein sequence ID" value="RCX15370.1"/>
    <property type="molecule type" value="Genomic_DNA"/>
</dbReference>
<sequence>MTERLPCKSEGCKATILPATAAKTGGYCMPCVQEQERRKRQAYIEEHRKTVNLYEGLTAPVEILKLKHTPRRHDPLIQYVPYPLKKETIYAALSVEEAEEMLDYALQLLAAGDLETSRDILSSLVCYRNHNIAAALSKLMECGMLHPGVLYKDAAAPIRDRLLQRLDWDDDHRNSMLLALSWIGDEQVLRRFREWRENQPSWAERLYVAPETYAREAGWELTPGGERRDLIHSLAYSIAKREQPSNSEMEGVARFLNPADSNCPWCGGKLDTLMDVDTAHPSLSYLELAEERLQIQTCVRCGCYGVIYMEYDSSGVPGWSRFNRIPDYLQDLSPEEYDGEYLAAGPLLTLSSQPHSAFYTTEWGLSQHNSQIGGHPSWVQDAEYPACPCCAKSMVFIGQLDWEDFEEYGEGIYYMFLCQEDRLTATVYQQS</sequence>
<name>A0A369B103_9BACL</name>
<reference evidence="1 2" key="1">
    <citation type="submission" date="2018-07" db="EMBL/GenBank/DDBJ databases">
        <title>Genomic Encyclopedia of Type Strains, Phase III (KMG-III): the genomes of soil and plant-associated and newly described type strains.</title>
        <authorList>
            <person name="Whitman W."/>
        </authorList>
    </citation>
    <scope>NUCLEOTIDE SEQUENCE [LARGE SCALE GENOMIC DNA]</scope>
    <source>
        <strain evidence="1 2">CECT 8333</strain>
    </source>
</reference>
<protein>
    <recommendedName>
        <fullName evidence="3">DUF1963 domain-containing protein</fullName>
    </recommendedName>
</protein>
<dbReference type="InterPro" id="IPR035948">
    <property type="entry name" value="YwqG-like_sf"/>
</dbReference>
<organism evidence="1 2">
    <name type="scientific">Fontibacillus phaseoli</name>
    <dbReference type="NCBI Taxonomy" id="1416533"/>
    <lineage>
        <taxon>Bacteria</taxon>
        <taxon>Bacillati</taxon>
        <taxon>Bacillota</taxon>
        <taxon>Bacilli</taxon>
        <taxon>Bacillales</taxon>
        <taxon>Paenibacillaceae</taxon>
        <taxon>Fontibacillus</taxon>
    </lineage>
</organism>
<evidence type="ECO:0008006" key="3">
    <source>
        <dbReference type="Google" id="ProtNLM"/>
    </source>
</evidence>
<dbReference type="RefSeq" id="WP_114498733.1">
    <property type="nucleotide sequence ID" value="NZ_QPJW01000015.1"/>
</dbReference>
<comment type="caution">
    <text evidence="1">The sequence shown here is derived from an EMBL/GenBank/DDBJ whole genome shotgun (WGS) entry which is preliminary data.</text>
</comment>
<keyword evidence="2" id="KW-1185">Reference proteome</keyword>
<dbReference type="Proteomes" id="UP000253090">
    <property type="component" value="Unassembled WGS sequence"/>
</dbReference>